<organism evidence="3 4">
    <name type="scientific">Zopfia rhizophila CBS 207.26</name>
    <dbReference type="NCBI Taxonomy" id="1314779"/>
    <lineage>
        <taxon>Eukaryota</taxon>
        <taxon>Fungi</taxon>
        <taxon>Dikarya</taxon>
        <taxon>Ascomycota</taxon>
        <taxon>Pezizomycotina</taxon>
        <taxon>Dothideomycetes</taxon>
        <taxon>Dothideomycetes incertae sedis</taxon>
        <taxon>Zopfiaceae</taxon>
        <taxon>Zopfia</taxon>
    </lineage>
</organism>
<keyword evidence="1" id="KW-0175">Coiled coil</keyword>
<evidence type="ECO:0000256" key="1">
    <source>
        <dbReference type="SAM" id="Coils"/>
    </source>
</evidence>
<proteinExistence type="predicted"/>
<dbReference type="Proteomes" id="UP000800200">
    <property type="component" value="Unassembled WGS sequence"/>
</dbReference>
<dbReference type="AlphaFoldDB" id="A0A6A6E202"/>
<evidence type="ECO:0000313" key="4">
    <source>
        <dbReference type="Proteomes" id="UP000800200"/>
    </source>
</evidence>
<sequence length="117" mass="13178">MIISVLRVMAKLIALMNEQKREQTRLMAAMDEQKQEQATQIETLKRTFIREMEALKADVERLTEKVETHPFNAQSLLNASPSYADVARTPPSSQPSNLQTLSTYTTPSAMTDTLLHG</sequence>
<feature type="region of interest" description="Disordered" evidence="2">
    <location>
        <begin position="82"/>
        <end position="117"/>
    </location>
</feature>
<dbReference type="EMBL" id="ML994632">
    <property type="protein sequence ID" value="KAF2185951.1"/>
    <property type="molecule type" value="Genomic_DNA"/>
</dbReference>
<evidence type="ECO:0000313" key="3">
    <source>
        <dbReference type="EMBL" id="KAF2185951.1"/>
    </source>
</evidence>
<keyword evidence="4" id="KW-1185">Reference proteome</keyword>
<feature type="coiled-coil region" evidence="1">
    <location>
        <begin position="16"/>
        <end position="65"/>
    </location>
</feature>
<gene>
    <name evidence="3" type="ORF">K469DRAFT_687753</name>
</gene>
<reference evidence="3" key="1">
    <citation type="journal article" date="2020" name="Stud. Mycol.">
        <title>101 Dothideomycetes genomes: a test case for predicting lifestyles and emergence of pathogens.</title>
        <authorList>
            <person name="Haridas S."/>
            <person name="Albert R."/>
            <person name="Binder M."/>
            <person name="Bloem J."/>
            <person name="Labutti K."/>
            <person name="Salamov A."/>
            <person name="Andreopoulos B."/>
            <person name="Baker S."/>
            <person name="Barry K."/>
            <person name="Bills G."/>
            <person name="Bluhm B."/>
            <person name="Cannon C."/>
            <person name="Castanera R."/>
            <person name="Culley D."/>
            <person name="Daum C."/>
            <person name="Ezra D."/>
            <person name="Gonzalez J."/>
            <person name="Henrissat B."/>
            <person name="Kuo A."/>
            <person name="Liang C."/>
            <person name="Lipzen A."/>
            <person name="Lutzoni F."/>
            <person name="Magnuson J."/>
            <person name="Mondo S."/>
            <person name="Nolan M."/>
            <person name="Ohm R."/>
            <person name="Pangilinan J."/>
            <person name="Park H.-J."/>
            <person name="Ramirez L."/>
            <person name="Alfaro M."/>
            <person name="Sun H."/>
            <person name="Tritt A."/>
            <person name="Yoshinaga Y."/>
            <person name="Zwiers L.-H."/>
            <person name="Turgeon B."/>
            <person name="Goodwin S."/>
            <person name="Spatafora J."/>
            <person name="Crous P."/>
            <person name="Grigoriev I."/>
        </authorList>
    </citation>
    <scope>NUCLEOTIDE SEQUENCE</scope>
    <source>
        <strain evidence="3">CBS 207.26</strain>
    </source>
</reference>
<name>A0A6A6E202_9PEZI</name>
<feature type="compositionally biased region" description="Polar residues" evidence="2">
    <location>
        <begin position="90"/>
        <end position="111"/>
    </location>
</feature>
<accession>A0A6A6E202</accession>
<protein>
    <submittedName>
        <fullName evidence="3">Uncharacterized protein</fullName>
    </submittedName>
</protein>
<dbReference type="OrthoDB" id="3546391at2759"/>
<evidence type="ECO:0000256" key="2">
    <source>
        <dbReference type="SAM" id="MobiDB-lite"/>
    </source>
</evidence>